<dbReference type="STRING" id="1351755.CCH01_12710"/>
<name>A0A1U6JBB9_9CLOT</name>
<organism evidence="1 2">
    <name type="scientific">Clostridium chauvoei JF4335</name>
    <dbReference type="NCBI Taxonomy" id="1351755"/>
    <lineage>
        <taxon>Bacteria</taxon>
        <taxon>Bacillati</taxon>
        <taxon>Bacillota</taxon>
        <taxon>Clostridia</taxon>
        <taxon>Eubacteriales</taxon>
        <taxon>Clostridiaceae</taxon>
        <taxon>Clostridium</taxon>
    </lineage>
</organism>
<evidence type="ECO:0000313" key="1">
    <source>
        <dbReference type="EMBL" id="SLK17560.1"/>
    </source>
</evidence>
<protein>
    <submittedName>
        <fullName evidence="1">Uncharacterized protein</fullName>
    </submittedName>
</protein>
<evidence type="ECO:0000313" key="2">
    <source>
        <dbReference type="Proteomes" id="UP000190476"/>
    </source>
</evidence>
<proteinExistence type="predicted"/>
<dbReference type="Proteomes" id="UP000190476">
    <property type="component" value="Chromosome I"/>
</dbReference>
<reference evidence="2" key="1">
    <citation type="submission" date="2017-03" db="EMBL/GenBank/DDBJ databases">
        <authorList>
            <person name="Falquet L."/>
            <person name="Falquet L."/>
        </authorList>
    </citation>
    <scope>NUCLEOTIDE SEQUENCE [LARGE SCALE GENOMIC DNA]</scope>
</reference>
<accession>A0A1U6JBB9</accession>
<dbReference type="GeneID" id="66302922"/>
<gene>
    <name evidence="1" type="ORF">CCH01_12710</name>
</gene>
<keyword evidence="2" id="KW-1185">Reference proteome</keyword>
<dbReference type="RefSeq" id="WP_161493090.1">
    <property type="nucleotide sequence ID" value="NZ_CBML010000006.1"/>
</dbReference>
<dbReference type="EMBL" id="LT799839">
    <property type="protein sequence ID" value="SLK17560.1"/>
    <property type="molecule type" value="Genomic_DNA"/>
</dbReference>
<dbReference type="AlphaFoldDB" id="A0A1U6JBB9"/>
<sequence length="51" mass="5475">MSKNNESNFKICISCNGTGKIKCDCQGDNQCFICSGNGSFKCPVCEGTGRF</sequence>